<evidence type="ECO:0000256" key="1">
    <source>
        <dbReference type="SAM" id="MobiDB-lite"/>
    </source>
</evidence>
<protein>
    <submittedName>
        <fullName evidence="3">Uncharacterized protein</fullName>
    </submittedName>
</protein>
<evidence type="ECO:0000313" key="4">
    <source>
        <dbReference type="Proteomes" id="UP000184147"/>
    </source>
</evidence>
<keyword evidence="2" id="KW-0472">Membrane</keyword>
<keyword evidence="2" id="KW-1133">Transmembrane helix</keyword>
<evidence type="ECO:0000313" key="3">
    <source>
        <dbReference type="EMBL" id="SHF35818.1"/>
    </source>
</evidence>
<dbReference type="EMBL" id="FQVQ01000007">
    <property type="protein sequence ID" value="SHF35818.1"/>
    <property type="molecule type" value="Genomic_DNA"/>
</dbReference>
<gene>
    <name evidence="3" type="ORF">SAMN05444377_10766</name>
</gene>
<dbReference type="Proteomes" id="UP000184147">
    <property type="component" value="Unassembled WGS sequence"/>
</dbReference>
<proteinExistence type="predicted"/>
<dbReference type="AlphaFoldDB" id="A0A1M5AZZ6"/>
<keyword evidence="4" id="KW-1185">Reference proteome</keyword>
<name>A0A1M5AZZ6_9FLAO</name>
<feature type="compositionally biased region" description="Polar residues" evidence="1">
    <location>
        <begin position="73"/>
        <end position="83"/>
    </location>
</feature>
<dbReference type="OrthoDB" id="1247025at2"/>
<reference evidence="3 4" key="1">
    <citation type="submission" date="2016-11" db="EMBL/GenBank/DDBJ databases">
        <authorList>
            <person name="Jaros S."/>
            <person name="Januszkiewicz K."/>
            <person name="Wedrychowicz H."/>
        </authorList>
    </citation>
    <scope>NUCLEOTIDE SEQUENCE [LARGE SCALE GENOMIC DNA]</scope>
    <source>
        <strain evidence="3 4">DSM 25660</strain>
    </source>
</reference>
<dbReference type="STRING" id="1124188.SAMN05444377_10766"/>
<sequence>MAPNNWEEQIKQGLQGREIQPSAQAWDRLDAMLTVAEEKKTKRPFGVYFRYMAVAASVLVLLSLGFYFTSNLSEPESNTPTEVTQKEGSEPQRQPEGTTVNALPIGTPAQTQAVAVQPVATKRPANHEKSAAVSPKKRIINPKVIPTTESYTATAVPVPQTGVQNQPMNPQNTTGVIPKTAVAVVQPQLAKTNIKVDASSLLNQVDGELNQSFRERMFDRLNRNYQSAKSALATRNQE</sequence>
<feature type="transmembrane region" description="Helical" evidence="2">
    <location>
        <begin position="48"/>
        <end position="68"/>
    </location>
</feature>
<accession>A0A1M5AZZ6</accession>
<evidence type="ECO:0000256" key="2">
    <source>
        <dbReference type="SAM" id="Phobius"/>
    </source>
</evidence>
<organism evidence="3 4">
    <name type="scientific">Flavobacterium fontis</name>
    <dbReference type="NCBI Taxonomy" id="1124188"/>
    <lineage>
        <taxon>Bacteria</taxon>
        <taxon>Pseudomonadati</taxon>
        <taxon>Bacteroidota</taxon>
        <taxon>Flavobacteriia</taxon>
        <taxon>Flavobacteriales</taxon>
        <taxon>Flavobacteriaceae</taxon>
        <taxon>Flavobacterium</taxon>
    </lineage>
</organism>
<dbReference type="RefSeq" id="WP_073363051.1">
    <property type="nucleotide sequence ID" value="NZ_FQVQ01000007.1"/>
</dbReference>
<feature type="region of interest" description="Disordered" evidence="1">
    <location>
        <begin position="73"/>
        <end position="98"/>
    </location>
</feature>
<keyword evidence="2" id="KW-0812">Transmembrane</keyword>